<dbReference type="CDD" id="cd23784">
    <property type="entry name" value="RWD_Spc25"/>
    <property type="match status" value="1"/>
</dbReference>
<keyword evidence="3 9" id="KW-0132">Cell division</keyword>
<keyword evidence="2 9" id="KW-0158">Chromosome</keyword>
<evidence type="ECO:0000256" key="1">
    <source>
        <dbReference type="ARBA" id="ARBA00006379"/>
    </source>
</evidence>
<name>A0AAJ5YNP4_9BASI</name>
<evidence type="ECO:0000313" key="12">
    <source>
        <dbReference type="EMBL" id="WFC97365.1"/>
    </source>
</evidence>
<dbReference type="GO" id="GO:0031262">
    <property type="term" value="C:Ndc80 complex"/>
    <property type="evidence" value="ECO:0007669"/>
    <property type="project" value="InterPro"/>
</dbReference>
<dbReference type="PANTHER" id="PTHR14281">
    <property type="entry name" value="KINETOCHORE PROTEIN SPC25-RELATED"/>
    <property type="match status" value="1"/>
</dbReference>
<dbReference type="GO" id="GO:0005634">
    <property type="term" value="C:nucleus"/>
    <property type="evidence" value="ECO:0007669"/>
    <property type="project" value="UniProtKB-SubCell"/>
</dbReference>
<keyword evidence="4 9" id="KW-0498">Mitosis</keyword>
<proteinExistence type="inferred from homology"/>
<dbReference type="Proteomes" id="UP001219567">
    <property type="component" value="Chromosome 1"/>
</dbReference>
<evidence type="ECO:0000256" key="4">
    <source>
        <dbReference type="ARBA" id="ARBA00022776"/>
    </source>
</evidence>
<dbReference type="InterPro" id="IPR045143">
    <property type="entry name" value="Spc25"/>
</dbReference>
<evidence type="ECO:0000256" key="8">
    <source>
        <dbReference type="ARBA" id="ARBA00023328"/>
    </source>
</evidence>
<feature type="region of interest" description="Disordered" evidence="10">
    <location>
        <begin position="60"/>
        <end position="89"/>
    </location>
</feature>
<gene>
    <name evidence="12" type="ORF">MYAM1_000075</name>
</gene>
<dbReference type="Gene3D" id="3.30.457.50">
    <property type="entry name" value="Chromosome segregation protein Spc25"/>
    <property type="match status" value="1"/>
</dbReference>
<evidence type="ECO:0000256" key="6">
    <source>
        <dbReference type="ARBA" id="ARBA00023054"/>
    </source>
</evidence>
<comment type="similarity">
    <text evidence="1 9">Belongs to the SPC25 family.</text>
</comment>
<evidence type="ECO:0000256" key="2">
    <source>
        <dbReference type="ARBA" id="ARBA00022454"/>
    </source>
</evidence>
<keyword evidence="7 9" id="KW-0131">Cell cycle</keyword>
<evidence type="ECO:0000256" key="7">
    <source>
        <dbReference type="ARBA" id="ARBA00023306"/>
    </source>
</evidence>
<evidence type="ECO:0000256" key="10">
    <source>
        <dbReference type="SAM" id="MobiDB-lite"/>
    </source>
</evidence>
<dbReference type="GO" id="GO:0007059">
    <property type="term" value="P:chromosome segregation"/>
    <property type="evidence" value="ECO:0007669"/>
    <property type="project" value="InterPro"/>
</dbReference>
<reference evidence="12 13" key="1">
    <citation type="submission" date="2023-03" db="EMBL/GenBank/DDBJ databases">
        <title>Mating type loci evolution in Malassezia.</title>
        <authorList>
            <person name="Coelho M.A."/>
        </authorList>
    </citation>
    <scope>NUCLEOTIDE SEQUENCE [LARGE SCALE GENOMIC DNA]</scope>
    <source>
        <strain evidence="12 13">CBS 9725</strain>
    </source>
</reference>
<keyword evidence="6" id="KW-0175">Coiled coil</keyword>
<dbReference type="InterPro" id="IPR013255">
    <property type="entry name" value="Spc25_C"/>
</dbReference>
<accession>A0AAJ5YNP4</accession>
<dbReference type="EMBL" id="CP119943">
    <property type="protein sequence ID" value="WFC97365.1"/>
    <property type="molecule type" value="Genomic_DNA"/>
</dbReference>
<organism evidence="12 13">
    <name type="scientific">Malassezia yamatoensis</name>
    <dbReference type="NCBI Taxonomy" id="253288"/>
    <lineage>
        <taxon>Eukaryota</taxon>
        <taxon>Fungi</taxon>
        <taxon>Dikarya</taxon>
        <taxon>Basidiomycota</taxon>
        <taxon>Ustilaginomycotina</taxon>
        <taxon>Malasseziomycetes</taxon>
        <taxon>Malasseziales</taxon>
        <taxon>Malasseziaceae</taxon>
        <taxon>Malassezia</taxon>
    </lineage>
</organism>
<dbReference type="GO" id="GO:0051301">
    <property type="term" value="P:cell division"/>
    <property type="evidence" value="ECO:0007669"/>
    <property type="project" value="UniProtKB-UniRule"/>
</dbReference>
<feature type="domain" description="Chromosome segregation protein Spc25 C-terminal" evidence="11">
    <location>
        <begin position="167"/>
        <end position="232"/>
    </location>
</feature>
<feature type="compositionally biased region" description="Basic and acidic residues" evidence="10">
    <location>
        <begin position="60"/>
        <end position="73"/>
    </location>
</feature>
<keyword evidence="8 9" id="KW-0137">Centromere</keyword>
<evidence type="ECO:0000256" key="9">
    <source>
        <dbReference type="RuleBase" id="RU367150"/>
    </source>
</evidence>
<keyword evidence="9" id="KW-0539">Nucleus</keyword>
<keyword evidence="13" id="KW-1185">Reference proteome</keyword>
<dbReference type="AlphaFoldDB" id="A0AAJ5YNP4"/>
<dbReference type="PANTHER" id="PTHR14281:SF0">
    <property type="entry name" value="KINETOCHORE PROTEIN SPC25"/>
    <property type="match status" value="1"/>
</dbReference>
<comment type="subunit">
    <text evidence="9">Component of the NDC80 complex.</text>
</comment>
<protein>
    <recommendedName>
        <fullName evidence="9">Kinetochore protein SPC25</fullName>
    </recommendedName>
</protein>
<keyword evidence="5 9" id="KW-0995">Kinetochore</keyword>
<evidence type="ECO:0000313" key="13">
    <source>
        <dbReference type="Proteomes" id="UP001219567"/>
    </source>
</evidence>
<evidence type="ECO:0000256" key="5">
    <source>
        <dbReference type="ARBA" id="ARBA00022838"/>
    </source>
</evidence>
<sequence length="238" mass="26853">MSASDAHTDPSLDTEGVLDFSELSVSIETFTQRFEQYVRDTVAASDAERLAADTHRVEAQEQQKALERQREASKQSQKQLWETSERDADKKLRERVQNLHAQRTSLVQRAATLTNEAAEIRALIRSRRAYKSEKMQKLREQTMRNIPELMALQQSTGLTIEAGEELGTLRLVFQHLTPHAGECTLDLDVSQSKYSVPKHDARLRETTVRALLRDVNSSGDVFGFIKGLRKAMQAAVAS</sequence>
<evidence type="ECO:0000259" key="11">
    <source>
        <dbReference type="Pfam" id="PF08234"/>
    </source>
</evidence>
<dbReference type="Pfam" id="PF08234">
    <property type="entry name" value="Spindle_Spc25"/>
    <property type="match status" value="1"/>
</dbReference>
<comment type="subcellular location">
    <subcellularLocation>
        <location evidence="9">Nucleus</location>
    </subcellularLocation>
    <subcellularLocation>
        <location evidence="9">Chromosome</location>
        <location evidence="9">Centromere</location>
        <location evidence="9">Kinetochore</location>
    </subcellularLocation>
</comment>
<comment type="function">
    <text evidence="9">Acts as a component of the essential kinetochore-associated NDC80 complex, which is required for chromosome segregation and spindle checkpoint activity.</text>
</comment>
<evidence type="ECO:0000256" key="3">
    <source>
        <dbReference type="ARBA" id="ARBA00022618"/>
    </source>
</evidence>